<dbReference type="Gene3D" id="4.10.240.10">
    <property type="entry name" value="Zn(2)-C6 fungal-type DNA-binding domain"/>
    <property type="match status" value="1"/>
</dbReference>
<evidence type="ECO:0000313" key="5">
    <source>
        <dbReference type="Proteomes" id="UP001174936"/>
    </source>
</evidence>
<sequence length="406" mass="46112">MLRRSHKKSRAGCLECKRRHVKCDEQRPRCIICTLSERPCSYGPNSQPEQTPNPTNPSTPDPSTSSSARPSPDSGIENAPWLPHVSQLPHTTTFEDPLGTATSAEINFEHMELIIKFKVSDHYPELDQNLYDYSEKLNTISMLSAPYYLTEILALSARRLSIVEPEKSERYLRYSVTLQTRAVSMYNQYVSSVKIDNVNCVPIIQFASLLGRHLLIDMLARRETDLNLFLEHYLEFVRVHSGIKLIVHTAWPFLIDSGMKEFLLWAGSLTTAQGVGSECAPLRDLIYKTNDLDAATQDACETVIRGLQVGFDLMCVQPPRNNRYWAVFAWSVTAPEEFTNLLVQRRPEALVFLAYFGILLHYSRDQWQVGSSGAYLIRLISQYLGPQWSAYLSYPLSIISIDPLLS</sequence>
<dbReference type="AlphaFoldDB" id="A0AA39YS20"/>
<organism evidence="4 5">
    <name type="scientific">Cercophora newfieldiana</name>
    <dbReference type="NCBI Taxonomy" id="92897"/>
    <lineage>
        <taxon>Eukaryota</taxon>
        <taxon>Fungi</taxon>
        <taxon>Dikarya</taxon>
        <taxon>Ascomycota</taxon>
        <taxon>Pezizomycotina</taxon>
        <taxon>Sordariomycetes</taxon>
        <taxon>Sordariomycetidae</taxon>
        <taxon>Sordariales</taxon>
        <taxon>Lasiosphaeriaceae</taxon>
        <taxon>Cercophora</taxon>
    </lineage>
</organism>
<dbReference type="Proteomes" id="UP001174936">
    <property type="component" value="Unassembled WGS sequence"/>
</dbReference>
<feature type="region of interest" description="Disordered" evidence="2">
    <location>
        <begin position="38"/>
        <end position="82"/>
    </location>
</feature>
<feature type="compositionally biased region" description="Low complexity" evidence="2">
    <location>
        <begin position="44"/>
        <end position="53"/>
    </location>
</feature>
<dbReference type="SMART" id="SM00066">
    <property type="entry name" value="GAL4"/>
    <property type="match status" value="1"/>
</dbReference>
<dbReference type="EMBL" id="JAULSV010000001">
    <property type="protein sequence ID" value="KAK0657070.1"/>
    <property type="molecule type" value="Genomic_DNA"/>
</dbReference>
<dbReference type="PANTHER" id="PTHR47784">
    <property type="entry name" value="STEROL UPTAKE CONTROL PROTEIN 2"/>
    <property type="match status" value="1"/>
</dbReference>
<dbReference type="PROSITE" id="PS50048">
    <property type="entry name" value="ZN2_CY6_FUNGAL_2"/>
    <property type="match status" value="1"/>
</dbReference>
<feature type="compositionally biased region" description="Low complexity" evidence="2">
    <location>
        <begin position="61"/>
        <end position="74"/>
    </location>
</feature>
<keyword evidence="5" id="KW-1185">Reference proteome</keyword>
<accession>A0AA39YS20</accession>
<dbReference type="PROSITE" id="PS00463">
    <property type="entry name" value="ZN2_CY6_FUNGAL_1"/>
    <property type="match status" value="1"/>
</dbReference>
<evidence type="ECO:0000259" key="3">
    <source>
        <dbReference type="PROSITE" id="PS50048"/>
    </source>
</evidence>
<dbReference type="InterPro" id="IPR036864">
    <property type="entry name" value="Zn2-C6_fun-type_DNA-bd_sf"/>
</dbReference>
<dbReference type="PANTHER" id="PTHR47784:SF4">
    <property type="entry name" value="ZN(II)2CYS6 TRANSCRIPTION FACTOR (EUROFUNG)"/>
    <property type="match status" value="1"/>
</dbReference>
<dbReference type="InterPro" id="IPR053157">
    <property type="entry name" value="Sterol_Uptake_Regulator"/>
</dbReference>
<evidence type="ECO:0000256" key="1">
    <source>
        <dbReference type="ARBA" id="ARBA00023242"/>
    </source>
</evidence>
<dbReference type="GO" id="GO:0008270">
    <property type="term" value="F:zinc ion binding"/>
    <property type="evidence" value="ECO:0007669"/>
    <property type="project" value="InterPro"/>
</dbReference>
<reference evidence="4" key="1">
    <citation type="submission" date="2023-06" db="EMBL/GenBank/DDBJ databases">
        <title>Genome-scale phylogeny and comparative genomics of the fungal order Sordariales.</title>
        <authorList>
            <consortium name="Lawrence Berkeley National Laboratory"/>
            <person name="Hensen N."/>
            <person name="Bonometti L."/>
            <person name="Westerberg I."/>
            <person name="Brannstrom I.O."/>
            <person name="Guillou S."/>
            <person name="Cros-Aarteil S."/>
            <person name="Calhoun S."/>
            <person name="Haridas S."/>
            <person name="Kuo A."/>
            <person name="Mondo S."/>
            <person name="Pangilinan J."/>
            <person name="Riley R."/>
            <person name="Labutti K."/>
            <person name="Andreopoulos B."/>
            <person name="Lipzen A."/>
            <person name="Chen C."/>
            <person name="Yanf M."/>
            <person name="Daum C."/>
            <person name="Ng V."/>
            <person name="Clum A."/>
            <person name="Steindorff A."/>
            <person name="Ohm R."/>
            <person name="Martin F."/>
            <person name="Silar P."/>
            <person name="Natvig D."/>
            <person name="Lalanne C."/>
            <person name="Gautier V."/>
            <person name="Ament-Velasquez S.L."/>
            <person name="Kruys A."/>
            <person name="Hutchinson M.I."/>
            <person name="Powell A.J."/>
            <person name="Barry K."/>
            <person name="Miller A.N."/>
            <person name="Grigoriev I.V."/>
            <person name="Debuchy R."/>
            <person name="Gladieux P."/>
            <person name="Thoren M.H."/>
            <person name="Johannesson H."/>
        </authorList>
    </citation>
    <scope>NUCLEOTIDE SEQUENCE</scope>
    <source>
        <strain evidence="4">SMH2532-1</strain>
    </source>
</reference>
<gene>
    <name evidence="4" type="ORF">B0T16DRAFT_315021</name>
</gene>
<name>A0AA39YS20_9PEZI</name>
<feature type="domain" description="Zn(2)-C6 fungal-type" evidence="3">
    <location>
        <begin position="12"/>
        <end position="42"/>
    </location>
</feature>
<keyword evidence="1" id="KW-0539">Nucleus</keyword>
<dbReference type="SUPFAM" id="SSF57701">
    <property type="entry name" value="Zn2/Cys6 DNA-binding domain"/>
    <property type="match status" value="1"/>
</dbReference>
<dbReference type="GO" id="GO:0001228">
    <property type="term" value="F:DNA-binding transcription activator activity, RNA polymerase II-specific"/>
    <property type="evidence" value="ECO:0007669"/>
    <property type="project" value="TreeGrafter"/>
</dbReference>
<dbReference type="CDD" id="cd00067">
    <property type="entry name" value="GAL4"/>
    <property type="match status" value="1"/>
</dbReference>
<evidence type="ECO:0000256" key="2">
    <source>
        <dbReference type="SAM" id="MobiDB-lite"/>
    </source>
</evidence>
<evidence type="ECO:0000313" key="4">
    <source>
        <dbReference type="EMBL" id="KAK0657070.1"/>
    </source>
</evidence>
<comment type="caution">
    <text evidence="4">The sequence shown here is derived from an EMBL/GenBank/DDBJ whole genome shotgun (WGS) entry which is preliminary data.</text>
</comment>
<proteinExistence type="predicted"/>
<dbReference type="Pfam" id="PF00172">
    <property type="entry name" value="Zn_clus"/>
    <property type="match status" value="1"/>
</dbReference>
<dbReference type="InterPro" id="IPR001138">
    <property type="entry name" value="Zn2Cys6_DnaBD"/>
</dbReference>
<protein>
    <recommendedName>
        <fullName evidence="3">Zn(2)-C6 fungal-type domain-containing protein</fullName>
    </recommendedName>
</protein>